<dbReference type="HOGENOM" id="CLU_2528124_0_0_1"/>
<reference evidence="1 2" key="1">
    <citation type="submission" date="2014-04" db="EMBL/GenBank/DDBJ databases">
        <authorList>
            <consortium name="DOE Joint Genome Institute"/>
            <person name="Kuo A."/>
            <person name="Kohler A."/>
            <person name="Jargeat P."/>
            <person name="Nagy L.G."/>
            <person name="Floudas D."/>
            <person name="Copeland A."/>
            <person name="Barry K.W."/>
            <person name="Cichocki N."/>
            <person name="Veneault-Fourrey C."/>
            <person name="LaButti K."/>
            <person name="Lindquist E.A."/>
            <person name="Lipzen A."/>
            <person name="Lundell T."/>
            <person name="Morin E."/>
            <person name="Murat C."/>
            <person name="Sun H."/>
            <person name="Tunlid A."/>
            <person name="Henrissat B."/>
            <person name="Grigoriev I.V."/>
            <person name="Hibbett D.S."/>
            <person name="Martin F."/>
            <person name="Nordberg H.P."/>
            <person name="Cantor M.N."/>
            <person name="Hua S.X."/>
        </authorList>
    </citation>
    <scope>NUCLEOTIDE SEQUENCE [LARGE SCALE GENOMIC DNA]</scope>
    <source>
        <strain evidence="1 2">Ve08.2h10</strain>
    </source>
</reference>
<dbReference type="Proteomes" id="UP000054538">
    <property type="component" value="Unassembled WGS sequence"/>
</dbReference>
<reference evidence="2" key="2">
    <citation type="submission" date="2015-01" db="EMBL/GenBank/DDBJ databases">
        <title>Evolutionary Origins and Diversification of the Mycorrhizal Mutualists.</title>
        <authorList>
            <consortium name="DOE Joint Genome Institute"/>
            <consortium name="Mycorrhizal Genomics Consortium"/>
            <person name="Kohler A."/>
            <person name="Kuo A."/>
            <person name="Nagy L.G."/>
            <person name="Floudas D."/>
            <person name="Copeland A."/>
            <person name="Barry K.W."/>
            <person name="Cichocki N."/>
            <person name="Veneault-Fourrey C."/>
            <person name="LaButti K."/>
            <person name="Lindquist E.A."/>
            <person name="Lipzen A."/>
            <person name="Lundell T."/>
            <person name="Morin E."/>
            <person name="Murat C."/>
            <person name="Riley R."/>
            <person name="Ohm R."/>
            <person name="Sun H."/>
            <person name="Tunlid A."/>
            <person name="Henrissat B."/>
            <person name="Grigoriev I.V."/>
            <person name="Hibbett D.S."/>
            <person name="Martin F."/>
        </authorList>
    </citation>
    <scope>NUCLEOTIDE SEQUENCE [LARGE SCALE GENOMIC DNA]</scope>
    <source>
        <strain evidence="2">Ve08.2h10</strain>
    </source>
</reference>
<dbReference type="AlphaFoldDB" id="A0A0D0DXP6"/>
<dbReference type="EMBL" id="KN824835">
    <property type="protein sequence ID" value="KIL00359.1"/>
    <property type="molecule type" value="Genomic_DNA"/>
</dbReference>
<evidence type="ECO:0000313" key="2">
    <source>
        <dbReference type="Proteomes" id="UP000054538"/>
    </source>
</evidence>
<sequence>MTQIKLVREERLISLDLLVLDPSSCRFNARRTSTIPDDNQICQGPGNLTATHQPESCDRGANEFSLCRKTACSKRNTSSRTPYY</sequence>
<proteinExistence type="predicted"/>
<protein>
    <submittedName>
        <fullName evidence="1">Uncharacterized protein</fullName>
    </submittedName>
</protein>
<organism evidence="1 2">
    <name type="scientific">Paxillus rubicundulus Ve08.2h10</name>
    <dbReference type="NCBI Taxonomy" id="930991"/>
    <lineage>
        <taxon>Eukaryota</taxon>
        <taxon>Fungi</taxon>
        <taxon>Dikarya</taxon>
        <taxon>Basidiomycota</taxon>
        <taxon>Agaricomycotina</taxon>
        <taxon>Agaricomycetes</taxon>
        <taxon>Agaricomycetidae</taxon>
        <taxon>Boletales</taxon>
        <taxon>Paxilineae</taxon>
        <taxon>Paxillaceae</taxon>
        <taxon>Paxillus</taxon>
    </lineage>
</organism>
<name>A0A0D0DXP6_9AGAM</name>
<keyword evidence="2" id="KW-1185">Reference proteome</keyword>
<gene>
    <name evidence="1" type="ORF">PAXRUDRAFT_821732</name>
</gene>
<evidence type="ECO:0000313" key="1">
    <source>
        <dbReference type="EMBL" id="KIL00359.1"/>
    </source>
</evidence>
<accession>A0A0D0DXP6</accession>
<dbReference type="InParanoid" id="A0A0D0DXP6"/>